<dbReference type="EMBL" id="JBHFFA010000002">
    <property type="protein sequence ID" value="KAL2642670.1"/>
    <property type="molecule type" value="Genomic_DNA"/>
</dbReference>
<proteinExistence type="predicted"/>
<evidence type="ECO:0000313" key="1">
    <source>
        <dbReference type="EMBL" id="KAL2642670.1"/>
    </source>
</evidence>
<reference evidence="1 2" key="1">
    <citation type="submission" date="2024-09" db="EMBL/GenBank/DDBJ databases">
        <title>Chromosome-scale assembly of Riccia fluitans.</title>
        <authorList>
            <person name="Paukszto L."/>
            <person name="Sawicki J."/>
            <person name="Karawczyk K."/>
            <person name="Piernik-Szablinska J."/>
            <person name="Szczecinska M."/>
            <person name="Mazdziarz M."/>
        </authorList>
    </citation>
    <scope>NUCLEOTIDE SEQUENCE [LARGE SCALE GENOMIC DNA]</scope>
    <source>
        <strain evidence="1">Rf_01</strain>
        <tissue evidence="1">Aerial parts of the thallus</tissue>
    </source>
</reference>
<dbReference type="Proteomes" id="UP001605036">
    <property type="component" value="Unassembled WGS sequence"/>
</dbReference>
<comment type="caution">
    <text evidence="1">The sequence shown here is derived from an EMBL/GenBank/DDBJ whole genome shotgun (WGS) entry which is preliminary data.</text>
</comment>
<gene>
    <name evidence="1" type="ORF">R1flu_010257</name>
</gene>
<sequence>MVNYINRVMTAIECCLKNEISWPNRLERTRIAFVFATGGFPGCIGLVDGTTIRLSQRPAEDGETYFDRKVGVAAEIQRYSDRYKLTVQTKRPPLSSVLKLAPAYFPAELLGEGAYRYMRLYL</sequence>
<evidence type="ECO:0008006" key="3">
    <source>
        <dbReference type="Google" id="ProtNLM"/>
    </source>
</evidence>
<name>A0ABD1Z4M1_9MARC</name>
<evidence type="ECO:0000313" key="2">
    <source>
        <dbReference type="Proteomes" id="UP001605036"/>
    </source>
</evidence>
<accession>A0ABD1Z4M1</accession>
<protein>
    <recommendedName>
        <fullName evidence="3">LAGLIDADG homing endonuclease</fullName>
    </recommendedName>
</protein>
<organism evidence="1 2">
    <name type="scientific">Riccia fluitans</name>
    <dbReference type="NCBI Taxonomy" id="41844"/>
    <lineage>
        <taxon>Eukaryota</taxon>
        <taxon>Viridiplantae</taxon>
        <taxon>Streptophyta</taxon>
        <taxon>Embryophyta</taxon>
        <taxon>Marchantiophyta</taxon>
        <taxon>Marchantiopsida</taxon>
        <taxon>Marchantiidae</taxon>
        <taxon>Marchantiales</taxon>
        <taxon>Ricciaceae</taxon>
        <taxon>Riccia</taxon>
    </lineage>
</organism>
<keyword evidence="2" id="KW-1185">Reference proteome</keyword>
<dbReference type="AlphaFoldDB" id="A0ABD1Z4M1"/>